<evidence type="ECO:0000256" key="10">
    <source>
        <dbReference type="PIRSR" id="PIRSR600760-2"/>
    </source>
</evidence>
<feature type="binding site" evidence="10">
    <location>
        <position position="225"/>
    </location>
    <ligand>
        <name>Mg(2+)</name>
        <dbReference type="ChEBI" id="CHEBI:18420"/>
        <label>1</label>
        <note>catalytic</note>
    </ligand>
</feature>
<dbReference type="GO" id="GO:0000287">
    <property type="term" value="F:magnesium ion binding"/>
    <property type="evidence" value="ECO:0007669"/>
    <property type="project" value="UniProtKB-UniRule"/>
</dbReference>
<dbReference type="Pfam" id="PF00459">
    <property type="entry name" value="Inositol_P"/>
    <property type="match status" value="1"/>
</dbReference>
<comment type="catalytic activity">
    <reaction evidence="1 9">
        <text>adenosine 3',5'-bisphosphate + H2O = AMP + phosphate</text>
        <dbReference type="Rhea" id="RHEA:10040"/>
        <dbReference type="ChEBI" id="CHEBI:15377"/>
        <dbReference type="ChEBI" id="CHEBI:43474"/>
        <dbReference type="ChEBI" id="CHEBI:58343"/>
        <dbReference type="ChEBI" id="CHEBI:456215"/>
        <dbReference type="EC" id="3.1.3.7"/>
    </reaction>
</comment>
<keyword evidence="3 9" id="KW-1003">Cell membrane</keyword>
<dbReference type="InterPro" id="IPR006240">
    <property type="entry name" value="CysQ"/>
</dbReference>
<dbReference type="GO" id="GO:0050427">
    <property type="term" value="P:3'-phosphoadenosine 5'-phosphosulfate metabolic process"/>
    <property type="evidence" value="ECO:0007669"/>
    <property type="project" value="TreeGrafter"/>
</dbReference>
<feature type="binding site" evidence="9">
    <location>
        <position position="225"/>
    </location>
    <ligand>
        <name>Mg(2+)</name>
        <dbReference type="ChEBI" id="CHEBI:18420"/>
        <label>2</label>
    </ligand>
</feature>
<dbReference type="PANTHER" id="PTHR43028">
    <property type="entry name" value="3'(2'),5'-BISPHOSPHATE NUCLEOTIDASE 1"/>
    <property type="match status" value="1"/>
</dbReference>
<dbReference type="PROSITE" id="PS00630">
    <property type="entry name" value="IMP_2"/>
    <property type="match status" value="1"/>
</dbReference>
<dbReference type="PRINTS" id="PR00377">
    <property type="entry name" value="IMPHPHTASES"/>
</dbReference>
<dbReference type="Proteomes" id="UP000278222">
    <property type="component" value="Unassembled WGS sequence"/>
</dbReference>
<dbReference type="GO" id="GO:0000103">
    <property type="term" value="P:sulfate assimilation"/>
    <property type="evidence" value="ECO:0007669"/>
    <property type="project" value="TreeGrafter"/>
</dbReference>
<accession>A0A3N1M948</accession>
<dbReference type="PANTHER" id="PTHR43028:SF5">
    <property type="entry name" value="3'(2'),5'-BISPHOSPHATE NUCLEOTIDASE 1"/>
    <property type="match status" value="1"/>
</dbReference>
<feature type="binding site" evidence="10">
    <location>
        <position position="100"/>
    </location>
    <ligand>
        <name>Mg(2+)</name>
        <dbReference type="ChEBI" id="CHEBI:18420"/>
        <label>1</label>
        <note>catalytic</note>
    </ligand>
</feature>
<comment type="function">
    <text evidence="9">Converts adenosine-3',5'-bisphosphate (PAP) to AMP.</text>
</comment>
<keyword evidence="12" id="KW-1185">Reference proteome</keyword>
<dbReference type="EMBL" id="RJKX01000013">
    <property type="protein sequence ID" value="ROQ00198.1"/>
    <property type="molecule type" value="Genomic_DNA"/>
</dbReference>
<dbReference type="InterPro" id="IPR050725">
    <property type="entry name" value="CysQ/Inositol_MonoPase"/>
</dbReference>
<evidence type="ECO:0000256" key="8">
    <source>
        <dbReference type="ARBA" id="ARBA00023136"/>
    </source>
</evidence>
<comment type="cofactor">
    <cofactor evidence="9 10">
        <name>Mg(2+)</name>
        <dbReference type="ChEBI" id="CHEBI:18420"/>
    </cofactor>
</comment>
<evidence type="ECO:0000256" key="7">
    <source>
        <dbReference type="ARBA" id="ARBA00022842"/>
    </source>
</evidence>
<feature type="binding site" evidence="9">
    <location>
        <position position="98"/>
    </location>
    <ligand>
        <name>Mg(2+)</name>
        <dbReference type="ChEBI" id="CHEBI:18420"/>
        <label>2</label>
    </ligand>
</feature>
<feature type="binding site" evidence="9">
    <location>
        <position position="225"/>
    </location>
    <ligand>
        <name>substrate</name>
    </ligand>
</feature>
<keyword evidence="8 9" id="KW-0472">Membrane</keyword>
<reference evidence="11 12" key="1">
    <citation type="submission" date="2018-11" db="EMBL/GenBank/DDBJ databases">
        <title>Genomic Encyclopedia of Type Strains, Phase IV (KMG-IV): sequencing the most valuable type-strain genomes for metagenomic binning, comparative biology and taxonomic classification.</title>
        <authorList>
            <person name="Goeker M."/>
        </authorList>
    </citation>
    <scope>NUCLEOTIDE SEQUENCE [LARGE SCALE GENOMIC DNA]</scope>
    <source>
        <strain evidence="11 12">DSM 5900</strain>
    </source>
</reference>
<feature type="binding site" evidence="9">
    <location>
        <position position="101"/>
    </location>
    <ligand>
        <name>Mg(2+)</name>
        <dbReference type="ChEBI" id="CHEBI:18420"/>
        <label>2</label>
    </ligand>
</feature>
<comment type="similarity">
    <text evidence="2 9">Belongs to the inositol monophosphatase superfamily. CysQ family.</text>
</comment>
<dbReference type="GO" id="GO:0046854">
    <property type="term" value="P:phosphatidylinositol phosphate biosynthetic process"/>
    <property type="evidence" value="ECO:0007669"/>
    <property type="project" value="InterPro"/>
</dbReference>
<feature type="binding site" evidence="9">
    <location>
        <position position="78"/>
    </location>
    <ligand>
        <name>substrate</name>
    </ligand>
</feature>
<dbReference type="InterPro" id="IPR020583">
    <property type="entry name" value="Inositol_monoP_metal-BS"/>
</dbReference>
<feature type="binding site" evidence="9">
    <location>
        <begin position="100"/>
        <end position="103"/>
    </location>
    <ligand>
        <name>substrate</name>
    </ligand>
</feature>
<keyword evidence="4 9" id="KW-0997">Cell inner membrane</keyword>
<comment type="subcellular location">
    <subcellularLocation>
        <location evidence="9">Cell inner membrane</location>
        <topology evidence="9">Peripheral membrane protein</topology>
        <orientation evidence="9">Cytoplasmic side</orientation>
    </subcellularLocation>
</comment>
<keyword evidence="5 9" id="KW-0479">Metal-binding</keyword>
<feature type="binding site" evidence="10">
    <location>
        <position position="78"/>
    </location>
    <ligand>
        <name>Mg(2+)</name>
        <dbReference type="ChEBI" id="CHEBI:18420"/>
        <label>1</label>
        <note>catalytic</note>
    </ligand>
</feature>
<evidence type="ECO:0000256" key="3">
    <source>
        <dbReference type="ARBA" id="ARBA00022475"/>
    </source>
</evidence>
<dbReference type="GO" id="GO:0008441">
    <property type="term" value="F:3'(2'),5'-bisphosphate nucleotidase activity"/>
    <property type="evidence" value="ECO:0007669"/>
    <property type="project" value="UniProtKB-UniRule"/>
</dbReference>
<evidence type="ECO:0000256" key="1">
    <source>
        <dbReference type="ARBA" id="ARBA00001625"/>
    </source>
</evidence>
<dbReference type="PROSITE" id="PS00629">
    <property type="entry name" value="IMP_1"/>
    <property type="match status" value="1"/>
</dbReference>
<comment type="caution">
    <text evidence="11">The sequence shown here is derived from an EMBL/GenBank/DDBJ whole genome shotgun (WGS) entry which is preliminary data.</text>
</comment>
<dbReference type="AlphaFoldDB" id="A0A3N1M948"/>
<keyword evidence="7 9" id="KW-0460">Magnesium</keyword>
<dbReference type="NCBIfam" id="TIGR01331">
    <property type="entry name" value="bisphos_cysQ"/>
    <property type="match status" value="1"/>
</dbReference>
<organism evidence="11 12">
    <name type="scientific">Stella humosa</name>
    <dbReference type="NCBI Taxonomy" id="94"/>
    <lineage>
        <taxon>Bacteria</taxon>
        <taxon>Pseudomonadati</taxon>
        <taxon>Pseudomonadota</taxon>
        <taxon>Alphaproteobacteria</taxon>
        <taxon>Rhodospirillales</taxon>
        <taxon>Stellaceae</taxon>
        <taxon>Stella</taxon>
    </lineage>
</organism>
<evidence type="ECO:0000313" key="11">
    <source>
        <dbReference type="EMBL" id="ROQ00198.1"/>
    </source>
</evidence>
<dbReference type="InterPro" id="IPR020550">
    <property type="entry name" value="Inositol_monophosphatase_CS"/>
</dbReference>
<dbReference type="HAMAP" id="MF_02095">
    <property type="entry name" value="CysQ"/>
    <property type="match status" value="1"/>
</dbReference>
<name>A0A3N1M948_9PROT</name>
<proteinExistence type="inferred from homology"/>
<feature type="binding site" evidence="9">
    <location>
        <position position="100"/>
    </location>
    <ligand>
        <name>Mg(2+)</name>
        <dbReference type="ChEBI" id="CHEBI:18420"/>
        <label>1</label>
    </ligand>
</feature>
<evidence type="ECO:0000256" key="4">
    <source>
        <dbReference type="ARBA" id="ARBA00022519"/>
    </source>
</evidence>
<evidence type="ECO:0000256" key="6">
    <source>
        <dbReference type="ARBA" id="ARBA00022801"/>
    </source>
</evidence>
<dbReference type="Gene3D" id="3.30.540.10">
    <property type="entry name" value="Fructose-1,6-Bisphosphatase, subunit A, domain 1"/>
    <property type="match status" value="1"/>
</dbReference>
<dbReference type="InterPro" id="IPR000760">
    <property type="entry name" value="Inositol_monophosphatase-like"/>
</dbReference>
<dbReference type="SUPFAM" id="SSF56655">
    <property type="entry name" value="Carbohydrate phosphatase"/>
    <property type="match status" value="1"/>
</dbReference>
<dbReference type="Gene3D" id="3.40.190.80">
    <property type="match status" value="1"/>
</dbReference>
<feature type="binding site" evidence="10">
    <location>
        <position position="98"/>
    </location>
    <ligand>
        <name>Mg(2+)</name>
        <dbReference type="ChEBI" id="CHEBI:18420"/>
        <label>1</label>
        <note>catalytic</note>
    </ligand>
</feature>
<dbReference type="EC" id="3.1.3.7" evidence="9"/>
<feature type="binding site" evidence="10">
    <location>
        <position position="101"/>
    </location>
    <ligand>
        <name>Mg(2+)</name>
        <dbReference type="ChEBI" id="CHEBI:18420"/>
        <label>1</label>
        <note>catalytic</note>
    </ligand>
</feature>
<dbReference type="GO" id="GO:0005886">
    <property type="term" value="C:plasma membrane"/>
    <property type="evidence" value="ECO:0007669"/>
    <property type="project" value="UniProtKB-SubCell"/>
</dbReference>
<dbReference type="RefSeq" id="WP_245978294.1">
    <property type="nucleotide sequence ID" value="NZ_AP019700.1"/>
</dbReference>
<sequence>MSAPVAIDGAAFDAAPLLPALRAIAARAGDAILGVYHGDHGVRAKADASPLTIADELADRLIVSALRELTPEIPVVSEETVETSGPAAAGARRFWLVDPLDGTKEFIKRNGEFTVNIALVEDGRPIAGIVHIPVLEELFAGAVGAGATLQRKGGAPEPIHCRPTPPEGAVVMTSRSHADNAELDRFLEGKAVTERRIAGSALKFCRVAEGVADLYPRFGPTSEWDTAAGQAVVEAAGGRMTMLDGTPFRYGKAPGFLNPGFIVYGR</sequence>
<dbReference type="CDD" id="cd01638">
    <property type="entry name" value="CysQ"/>
    <property type="match status" value="1"/>
</dbReference>
<feature type="binding site" evidence="9">
    <location>
        <position position="78"/>
    </location>
    <ligand>
        <name>Mg(2+)</name>
        <dbReference type="ChEBI" id="CHEBI:18420"/>
        <label>1</label>
    </ligand>
</feature>
<evidence type="ECO:0000256" key="2">
    <source>
        <dbReference type="ARBA" id="ARBA00005289"/>
    </source>
</evidence>
<feature type="binding site" evidence="9">
    <location>
        <position position="98"/>
    </location>
    <ligand>
        <name>Mg(2+)</name>
        <dbReference type="ChEBI" id="CHEBI:18420"/>
        <label>1</label>
    </ligand>
</feature>
<evidence type="ECO:0000256" key="5">
    <source>
        <dbReference type="ARBA" id="ARBA00022723"/>
    </source>
</evidence>
<evidence type="ECO:0000256" key="9">
    <source>
        <dbReference type="HAMAP-Rule" id="MF_02095"/>
    </source>
</evidence>
<evidence type="ECO:0000313" key="12">
    <source>
        <dbReference type="Proteomes" id="UP000278222"/>
    </source>
</evidence>
<keyword evidence="6 9" id="KW-0378">Hydrolase</keyword>
<protein>
    <recommendedName>
        <fullName evidence="9">3'(2'),5'-bisphosphate nucleotidase CysQ</fullName>
        <ecNumber evidence="9">3.1.3.7</ecNumber>
    </recommendedName>
    <alternativeName>
        <fullName evidence="9">3'(2'),5-bisphosphonucleoside 3'(2')-phosphohydrolase</fullName>
    </alternativeName>
    <alternativeName>
        <fullName evidence="9">3'-phosphoadenosine 5'-phosphate phosphatase</fullName>
        <shortName evidence="9">PAP phosphatase</shortName>
    </alternativeName>
</protein>
<gene>
    <name evidence="9" type="primary">cysQ</name>
    <name evidence="11" type="ORF">EDC65_1994</name>
</gene>